<accession>A0A395S9W4</accession>
<proteinExistence type="predicted"/>
<name>A0A395S9W4_FUSSP</name>
<protein>
    <submittedName>
        <fullName evidence="1">Uncharacterized protein</fullName>
    </submittedName>
</protein>
<keyword evidence="2" id="KW-1185">Reference proteome</keyword>
<reference evidence="1 2" key="1">
    <citation type="journal article" date="2018" name="PLoS Pathog.">
        <title>Evolution of structural diversity of trichothecenes, a family of toxins produced by plant pathogenic and entomopathogenic fungi.</title>
        <authorList>
            <person name="Proctor R.H."/>
            <person name="McCormick S.P."/>
            <person name="Kim H.S."/>
            <person name="Cardoza R.E."/>
            <person name="Stanley A.M."/>
            <person name="Lindo L."/>
            <person name="Kelly A."/>
            <person name="Brown D.W."/>
            <person name="Lee T."/>
            <person name="Vaughan M.M."/>
            <person name="Alexander N.J."/>
            <person name="Busman M."/>
            <person name="Gutierrez S."/>
        </authorList>
    </citation>
    <scope>NUCLEOTIDE SEQUENCE [LARGE SCALE GENOMIC DNA]</scope>
    <source>
        <strain evidence="1 2">NRRL 3299</strain>
    </source>
</reference>
<evidence type="ECO:0000313" key="2">
    <source>
        <dbReference type="Proteomes" id="UP000266152"/>
    </source>
</evidence>
<dbReference type="AlphaFoldDB" id="A0A395S9W4"/>
<evidence type="ECO:0000313" key="1">
    <source>
        <dbReference type="EMBL" id="RGP69005.1"/>
    </source>
</evidence>
<sequence length="123" mass="13515">MNVLYTTQALLDGQVGISTATHALWSTDTTTAWYEQLATLTITVWVKPVIAKETIKTYDLVISLDLDTVFTYLIQTSTVTMTREAALSSTLDLSFLKLVDAPKIYTRDGKIAFEAFPVASTGT</sequence>
<gene>
    <name evidence="1" type="ORF">FSPOR_4982</name>
</gene>
<comment type="caution">
    <text evidence="1">The sequence shown here is derived from an EMBL/GenBank/DDBJ whole genome shotgun (WGS) entry which is preliminary data.</text>
</comment>
<organism evidence="1 2">
    <name type="scientific">Fusarium sporotrichioides</name>
    <dbReference type="NCBI Taxonomy" id="5514"/>
    <lineage>
        <taxon>Eukaryota</taxon>
        <taxon>Fungi</taxon>
        <taxon>Dikarya</taxon>
        <taxon>Ascomycota</taxon>
        <taxon>Pezizomycotina</taxon>
        <taxon>Sordariomycetes</taxon>
        <taxon>Hypocreomycetidae</taxon>
        <taxon>Hypocreales</taxon>
        <taxon>Nectriaceae</taxon>
        <taxon>Fusarium</taxon>
    </lineage>
</organism>
<dbReference type="Proteomes" id="UP000266152">
    <property type="component" value="Unassembled WGS sequence"/>
</dbReference>
<dbReference type="EMBL" id="PXOF01000065">
    <property type="protein sequence ID" value="RGP69005.1"/>
    <property type="molecule type" value="Genomic_DNA"/>
</dbReference>